<dbReference type="Pfam" id="PF00588">
    <property type="entry name" value="SpoU_methylase"/>
    <property type="match status" value="1"/>
</dbReference>
<dbReference type="Gene3D" id="1.10.8.590">
    <property type="match status" value="1"/>
</dbReference>
<protein>
    <submittedName>
        <fullName evidence="6">RNA methyltransferase, TrmH family, group 1</fullName>
        <ecNumber evidence="6">2.1.1.-</ecNumber>
    </submittedName>
</protein>
<dbReference type="InterPro" id="IPR004384">
    <property type="entry name" value="RNA_MeTrfase_TrmJ/LasT"/>
</dbReference>
<reference evidence="6 7" key="1">
    <citation type="submission" date="2011-01" db="EMBL/GenBank/DDBJ databases">
        <authorList>
            <person name="Muzny D."/>
            <person name="Qin X."/>
            <person name="Deng J."/>
            <person name="Jiang H."/>
            <person name="Liu Y."/>
            <person name="Qu J."/>
            <person name="Song X.-Z."/>
            <person name="Zhang L."/>
            <person name="Thornton R."/>
            <person name="Coyle M."/>
            <person name="Francisco L."/>
            <person name="Jackson L."/>
            <person name="Javaid M."/>
            <person name="Korchina V."/>
            <person name="Kovar C."/>
            <person name="Mata R."/>
            <person name="Mathew T."/>
            <person name="Ngo R."/>
            <person name="Nguyen L."/>
            <person name="Nguyen N."/>
            <person name="Okwuonu G."/>
            <person name="Ongeri F."/>
            <person name="Pham C."/>
            <person name="Simmons D."/>
            <person name="Wilczek-Boney K."/>
            <person name="Hale W."/>
            <person name="Jakkamsetti A."/>
            <person name="Pham P."/>
            <person name="Ruth R."/>
            <person name="San Lucas F."/>
            <person name="Warren J."/>
            <person name="Zhang J."/>
            <person name="Zhao Z."/>
            <person name="Zhou C."/>
            <person name="Zhu D."/>
            <person name="Lee S."/>
            <person name="Bess C."/>
            <person name="Blankenburg K."/>
            <person name="Forbes L."/>
            <person name="Fu Q."/>
            <person name="Gubbala S."/>
            <person name="Hirani K."/>
            <person name="Jayaseelan J.C."/>
            <person name="Lara F."/>
            <person name="Munidasa M."/>
            <person name="Palculict T."/>
            <person name="Patil S."/>
            <person name="Pu L.-L."/>
            <person name="Saada N."/>
            <person name="Tang L."/>
            <person name="Weissenberger G."/>
            <person name="Zhu Y."/>
            <person name="Hemphill L."/>
            <person name="Shang Y."/>
            <person name="Youmans B."/>
            <person name="Ayvaz T."/>
            <person name="Ross M."/>
            <person name="Santibanez J."/>
            <person name="Aqrawi P."/>
            <person name="Gross S."/>
            <person name="Joshi V."/>
            <person name="Fowler G."/>
            <person name="Nazareth L."/>
            <person name="Reid J."/>
            <person name="Worley K."/>
            <person name="Petrosino J."/>
            <person name="Highlander S."/>
            <person name="Gibbs R."/>
        </authorList>
    </citation>
    <scope>NUCLEOTIDE SEQUENCE [LARGE SCALE GENOMIC DNA]</scope>
    <source>
        <strain evidence="6 7">ATCC 33394</strain>
    </source>
</reference>
<comment type="similarity">
    <text evidence="1">Belongs to the class IV-like SAM-binding methyltransferase superfamily. RNA methyltransferase TrmH family.</text>
</comment>
<dbReference type="EMBL" id="AEWV01000006">
    <property type="protein sequence ID" value="EGC18183.1"/>
    <property type="molecule type" value="Genomic_DNA"/>
</dbReference>
<evidence type="ECO:0000259" key="5">
    <source>
        <dbReference type="Pfam" id="PF00588"/>
    </source>
</evidence>
<evidence type="ECO:0000313" key="6">
    <source>
        <dbReference type="EMBL" id="EGC18183.1"/>
    </source>
</evidence>
<feature type="domain" description="tRNA/rRNA methyltransferase SpoU type" evidence="5">
    <location>
        <begin position="71"/>
        <end position="182"/>
    </location>
</feature>
<accession>F0EWV2</accession>
<dbReference type="RefSeq" id="WP_003781284.1">
    <property type="nucleotide sequence ID" value="NZ_GL870929.1"/>
</dbReference>
<dbReference type="GO" id="GO:0008173">
    <property type="term" value="F:RNA methyltransferase activity"/>
    <property type="evidence" value="ECO:0007669"/>
    <property type="project" value="InterPro"/>
</dbReference>
<proteinExistence type="inferred from homology"/>
<dbReference type="PIRSF" id="PIRSF004808">
    <property type="entry name" value="LasT"/>
    <property type="match status" value="1"/>
</dbReference>
<dbReference type="Gene3D" id="3.40.1280.10">
    <property type="match status" value="1"/>
</dbReference>
<keyword evidence="7" id="KW-1185">Reference proteome</keyword>
<dbReference type="SUPFAM" id="SSF75217">
    <property type="entry name" value="alpha/beta knot"/>
    <property type="match status" value="1"/>
</dbReference>
<dbReference type="Proteomes" id="UP000004088">
    <property type="component" value="Unassembled WGS sequence"/>
</dbReference>
<dbReference type="InterPro" id="IPR001537">
    <property type="entry name" value="SpoU_MeTrfase"/>
</dbReference>
<keyword evidence="2 6" id="KW-0489">Methyltransferase</keyword>
<dbReference type="EC" id="2.1.1.-" evidence="6"/>
<dbReference type="PANTHER" id="PTHR42786">
    <property type="entry name" value="TRNA/RRNA METHYLTRANSFERASE"/>
    <property type="match status" value="1"/>
</dbReference>
<organism evidence="6 7">
    <name type="scientific">Kingella denitrificans ATCC 33394</name>
    <dbReference type="NCBI Taxonomy" id="888741"/>
    <lineage>
        <taxon>Bacteria</taxon>
        <taxon>Pseudomonadati</taxon>
        <taxon>Pseudomonadota</taxon>
        <taxon>Betaproteobacteria</taxon>
        <taxon>Neisseriales</taxon>
        <taxon>Neisseriaceae</taxon>
        <taxon>Kingella</taxon>
    </lineage>
</organism>
<evidence type="ECO:0000256" key="2">
    <source>
        <dbReference type="ARBA" id="ARBA00022603"/>
    </source>
</evidence>
<dbReference type="STRING" id="888741.HMPREF9098_0332"/>
<dbReference type="InterPro" id="IPR029028">
    <property type="entry name" value="Alpha/beta_knot_MTases"/>
</dbReference>
<dbReference type="GO" id="GO:0005829">
    <property type="term" value="C:cytosol"/>
    <property type="evidence" value="ECO:0007669"/>
    <property type="project" value="TreeGrafter"/>
</dbReference>
<dbReference type="InterPro" id="IPR029026">
    <property type="entry name" value="tRNA_m1G_MTases_N"/>
</dbReference>
<dbReference type="HOGENOM" id="CLU_056931_0_1_4"/>
<dbReference type="CDD" id="cd18093">
    <property type="entry name" value="SpoU-like_TrmJ"/>
    <property type="match status" value="1"/>
</dbReference>
<name>F0EWV2_9NEIS</name>
<dbReference type="FunFam" id="3.40.1280.10:FF:000019">
    <property type="entry name" value="Putative tRNA/rRNA methyltransferase"/>
    <property type="match status" value="1"/>
</dbReference>
<dbReference type="PANTHER" id="PTHR42786:SF2">
    <property type="entry name" value="TRNA (CYTIDINE_URIDINE-2'-O-)-METHYLTRANSFERASE TRMJ"/>
    <property type="match status" value="1"/>
</dbReference>
<dbReference type="GO" id="GO:0003723">
    <property type="term" value="F:RNA binding"/>
    <property type="evidence" value="ECO:0007669"/>
    <property type="project" value="InterPro"/>
</dbReference>
<keyword evidence="3 6" id="KW-0808">Transferase</keyword>
<evidence type="ECO:0000256" key="4">
    <source>
        <dbReference type="ARBA" id="ARBA00022691"/>
    </source>
</evidence>
<sequence length="271" mass="30091">MISTVPPYLANIRIVLSRTSHPANIGAAARAMKTMGLSRLYLVAPNLMQTPMTPNPPAFDPKQPAHFCLPEESFTLASGAADVLENAVIVGSLPEALTGTVLSCALTSRRRELTSPLQTPRELTPSLLAAAQARQSVALVFGNETFGLSIDEVQHCNRLMTISGNPDYFSLNLAQAVQVVCYELFSQTHQDMSYLIPERNLATADQVAGMVRHMEQAMEQLDFFRKRNQERMVRRLHSLFSRADTTTEDIDILRGFFNMVQQKTQKTNPPQ</sequence>
<gene>
    <name evidence="6" type="ORF">HMPREF9098_0332</name>
</gene>
<evidence type="ECO:0000256" key="1">
    <source>
        <dbReference type="ARBA" id="ARBA00007228"/>
    </source>
</evidence>
<keyword evidence="4" id="KW-0949">S-adenosyl-L-methionine</keyword>
<dbReference type="AlphaFoldDB" id="F0EWV2"/>
<dbReference type="GO" id="GO:0002128">
    <property type="term" value="P:tRNA nucleoside ribose methylation"/>
    <property type="evidence" value="ECO:0007669"/>
    <property type="project" value="TreeGrafter"/>
</dbReference>
<comment type="caution">
    <text evidence="6">The sequence shown here is derived from an EMBL/GenBank/DDBJ whole genome shotgun (WGS) entry which is preliminary data.</text>
</comment>
<evidence type="ECO:0000256" key="3">
    <source>
        <dbReference type="ARBA" id="ARBA00022679"/>
    </source>
</evidence>
<evidence type="ECO:0000313" key="7">
    <source>
        <dbReference type="Proteomes" id="UP000004088"/>
    </source>
</evidence>